<evidence type="ECO:0000313" key="1">
    <source>
        <dbReference type="EMBL" id="MBM7646638.1"/>
    </source>
</evidence>
<accession>A0ABS2Q2W3</accession>
<gene>
    <name evidence="1" type="ORF">JOD45_002870</name>
</gene>
<proteinExistence type="predicted"/>
<dbReference type="Proteomes" id="UP000808914">
    <property type="component" value="Unassembled WGS sequence"/>
</dbReference>
<keyword evidence="2" id="KW-1185">Reference proteome</keyword>
<organism evidence="1 2">
    <name type="scientific">Scopulibacillus daqui</name>
    <dbReference type="NCBI Taxonomy" id="1469162"/>
    <lineage>
        <taxon>Bacteria</taxon>
        <taxon>Bacillati</taxon>
        <taxon>Bacillota</taxon>
        <taxon>Bacilli</taxon>
        <taxon>Bacillales</taxon>
        <taxon>Sporolactobacillaceae</taxon>
        <taxon>Scopulibacillus</taxon>
    </lineage>
</organism>
<comment type="caution">
    <text evidence="1">The sequence shown here is derived from an EMBL/GenBank/DDBJ whole genome shotgun (WGS) entry which is preliminary data.</text>
</comment>
<evidence type="ECO:0000313" key="2">
    <source>
        <dbReference type="Proteomes" id="UP000808914"/>
    </source>
</evidence>
<sequence length="32" mass="3859">MLLFIQNEIILFEIGFIKNYYNEAALIVIHQF</sequence>
<protein>
    <submittedName>
        <fullName evidence="1">Uncharacterized protein</fullName>
    </submittedName>
</protein>
<dbReference type="EMBL" id="JAFBER010000025">
    <property type="protein sequence ID" value="MBM7646638.1"/>
    <property type="molecule type" value="Genomic_DNA"/>
</dbReference>
<name>A0ABS2Q2W3_9BACL</name>
<reference evidence="1 2" key="1">
    <citation type="submission" date="2021-01" db="EMBL/GenBank/DDBJ databases">
        <title>Genomic Encyclopedia of Type Strains, Phase IV (KMG-IV): sequencing the most valuable type-strain genomes for metagenomic binning, comparative biology and taxonomic classification.</title>
        <authorList>
            <person name="Goeker M."/>
        </authorList>
    </citation>
    <scope>NUCLEOTIDE SEQUENCE [LARGE SCALE GENOMIC DNA]</scope>
    <source>
        <strain evidence="1 2">DSM 28236</strain>
    </source>
</reference>